<reference evidence="1 2" key="1">
    <citation type="submission" date="2024-07" db="EMBL/GenBank/DDBJ databases">
        <authorList>
            <person name="Akdeniz Z."/>
        </authorList>
    </citation>
    <scope>NUCLEOTIDE SEQUENCE [LARGE SCALE GENOMIC DNA]</scope>
</reference>
<organism evidence="1 2">
    <name type="scientific">Hexamita inflata</name>
    <dbReference type="NCBI Taxonomy" id="28002"/>
    <lineage>
        <taxon>Eukaryota</taxon>
        <taxon>Metamonada</taxon>
        <taxon>Diplomonadida</taxon>
        <taxon>Hexamitidae</taxon>
        <taxon>Hexamitinae</taxon>
        <taxon>Hexamita</taxon>
    </lineage>
</organism>
<dbReference type="Proteomes" id="UP001642409">
    <property type="component" value="Unassembled WGS sequence"/>
</dbReference>
<protein>
    <submittedName>
        <fullName evidence="1">Hypothetical_protein</fullName>
    </submittedName>
</protein>
<proteinExistence type="predicted"/>
<gene>
    <name evidence="1" type="ORF">HINF_LOCUS15157</name>
</gene>
<dbReference type="EMBL" id="CAXDID020000036">
    <property type="protein sequence ID" value="CAL5997257.1"/>
    <property type="molecule type" value="Genomic_DNA"/>
</dbReference>
<keyword evidence="2" id="KW-1185">Reference proteome</keyword>
<accession>A0ABP1HLP7</accession>
<comment type="caution">
    <text evidence="1">The sequence shown here is derived from an EMBL/GenBank/DDBJ whole genome shotgun (WGS) entry which is preliminary data.</text>
</comment>
<name>A0ABP1HLP7_9EUKA</name>
<evidence type="ECO:0000313" key="2">
    <source>
        <dbReference type="Proteomes" id="UP001642409"/>
    </source>
</evidence>
<evidence type="ECO:0000313" key="1">
    <source>
        <dbReference type="EMBL" id="CAL5997257.1"/>
    </source>
</evidence>
<sequence length="199" mass="23037">MFKTQKTGQPDTLFKTNHFQKQKFQTRLRPHLGLPGRDVRALVRHKLREREQLDRHDQPHEAERHRLLSDIVFNVVPNICQVVFDGSLVVSLEYALNGANTEIVIEPCQSGCEPTEFQASSDFNQIRKYKLKRTPGTEAALQQFYEQYVKNRLTDMHLKLVYNDNGINSQQFISKSKIREQLTPGVAEQTIIISFSVQL</sequence>